<dbReference type="NCBIfam" id="NF009172">
    <property type="entry name" value="PRK12519.1"/>
    <property type="match status" value="1"/>
</dbReference>
<evidence type="ECO:0000256" key="5">
    <source>
        <dbReference type="ARBA" id="ARBA00023163"/>
    </source>
</evidence>
<dbReference type="GO" id="GO:0003677">
    <property type="term" value="F:DNA binding"/>
    <property type="evidence" value="ECO:0007669"/>
    <property type="project" value="UniProtKB-KW"/>
</dbReference>
<reference evidence="8" key="1">
    <citation type="submission" date="2019-12" db="EMBL/GenBank/DDBJ databases">
        <title>High-Quality draft genome sequences of three cyanobacteria isolated from the limestone walls of the Old Cathedral of Coimbra.</title>
        <authorList>
            <person name="Tiago I."/>
            <person name="Soares F."/>
            <person name="Portugal A."/>
        </authorList>
    </citation>
    <scope>NUCLEOTIDE SEQUENCE [LARGE SCALE GENOMIC DNA]</scope>
    <source>
        <strain evidence="8">C</strain>
    </source>
</reference>
<evidence type="ECO:0000313" key="8">
    <source>
        <dbReference type="EMBL" id="NCJ08689.1"/>
    </source>
</evidence>
<comment type="caution">
    <text evidence="8">The sequence shown here is derived from an EMBL/GenBank/DDBJ whole genome shotgun (WGS) entry which is preliminary data.</text>
</comment>
<dbReference type="CDD" id="cd06171">
    <property type="entry name" value="Sigma70_r4"/>
    <property type="match status" value="1"/>
</dbReference>
<evidence type="ECO:0000259" key="6">
    <source>
        <dbReference type="Pfam" id="PF04542"/>
    </source>
</evidence>
<evidence type="ECO:0000256" key="4">
    <source>
        <dbReference type="ARBA" id="ARBA00023125"/>
    </source>
</evidence>
<dbReference type="RefSeq" id="WP_161827158.1">
    <property type="nucleotide sequence ID" value="NZ_WVIC01000065.1"/>
</dbReference>
<keyword evidence="3" id="KW-0731">Sigma factor</keyword>
<dbReference type="InterPro" id="IPR007627">
    <property type="entry name" value="RNA_pol_sigma70_r2"/>
</dbReference>
<gene>
    <name evidence="8" type="ORF">GS597_19695</name>
</gene>
<sequence>MPQDPAPDNLDLNVGQATDAVLIEALRQGHVEALGALYDRYAHLVYRVALKVLTQPDEAEEVTQDIFVTLWQRDTYNPSRGTLQAFLSVMARSRAMDRLRSKGTRWRMLQRLQRHPGSPATSPLETASLHERSREVKTALTDLPHPERIVLELAYFEGLSQSQIAQRLDIPLGTVKSRTRQGLQKLRQVLSDHR</sequence>
<dbReference type="NCBIfam" id="TIGR02937">
    <property type="entry name" value="sigma70-ECF"/>
    <property type="match status" value="1"/>
</dbReference>
<dbReference type="InterPro" id="IPR007630">
    <property type="entry name" value="RNA_pol_sigma70_r4"/>
</dbReference>
<organism evidence="8 9">
    <name type="scientific">Petrachloros mirabilis ULC683</name>
    <dbReference type="NCBI Taxonomy" id="2781853"/>
    <lineage>
        <taxon>Bacteria</taxon>
        <taxon>Bacillati</taxon>
        <taxon>Cyanobacteriota</taxon>
        <taxon>Cyanophyceae</taxon>
        <taxon>Synechococcales</taxon>
        <taxon>Petrachlorosaceae</taxon>
        <taxon>Petrachloros</taxon>
        <taxon>Petrachloros mirabilis</taxon>
    </lineage>
</organism>
<keyword evidence="5" id="KW-0804">Transcription</keyword>
<evidence type="ECO:0000256" key="3">
    <source>
        <dbReference type="ARBA" id="ARBA00023082"/>
    </source>
</evidence>
<dbReference type="EMBL" id="WVIC01000065">
    <property type="protein sequence ID" value="NCJ08689.1"/>
    <property type="molecule type" value="Genomic_DNA"/>
</dbReference>
<dbReference type="InterPro" id="IPR036388">
    <property type="entry name" value="WH-like_DNA-bd_sf"/>
</dbReference>
<dbReference type="Proteomes" id="UP000607397">
    <property type="component" value="Unassembled WGS sequence"/>
</dbReference>
<name>A0A8K2A936_9CYAN</name>
<dbReference type="InterPro" id="IPR013324">
    <property type="entry name" value="RNA_pol_sigma_r3/r4-like"/>
</dbReference>
<evidence type="ECO:0000256" key="2">
    <source>
        <dbReference type="ARBA" id="ARBA00023015"/>
    </source>
</evidence>
<protein>
    <submittedName>
        <fullName evidence="8">Sigma-70 family RNA polymerase sigma factor</fullName>
    </submittedName>
</protein>
<dbReference type="GO" id="GO:0016987">
    <property type="term" value="F:sigma factor activity"/>
    <property type="evidence" value="ECO:0007669"/>
    <property type="project" value="UniProtKB-KW"/>
</dbReference>
<dbReference type="InterPro" id="IPR014284">
    <property type="entry name" value="RNA_pol_sigma-70_dom"/>
</dbReference>
<dbReference type="InterPro" id="IPR039425">
    <property type="entry name" value="RNA_pol_sigma-70-like"/>
</dbReference>
<accession>A0A8K2A936</accession>
<keyword evidence="2" id="KW-0805">Transcription regulation</keyword>
<keyword evidence="4" id="KW-0238">DNA-binding</keyword>
<proteinExistence type="inferred from homology"/>
<feature type="domain" description="RNA polymerase sigma-70 region 4" evidence="7">
    <location>
        <begin position="139"/>
        <end position="188"/>
    </location>
</feature>
<dbReference type="Gene3D" id="1.10.10.10">
    <property type="entry name" value="Winged helix-like DNA-binding domain superfamily/Winged helix DNA-binding domain"/>
    <property type="match status" value="1"/>
</dbReference>
<dbReference type="Pfam" id="PF04545">
    <property type="entry name" value="Sigma70_r4"/>
    <property type="match status" value="1"/>
</dbReference>
<feature type="domain" description="RNA polymerase sigma-70 region 2" evidence="6">
    <location>
        <begin position="37"/>
        <end position="103"/>
    </location>
</feature>
<dbReference type="Pfam" id="PF04542">
    <property type="entry name" value="Sigma70_r2"/>
    <property type="match status" value="1"/>
</dbReference>
<dbReference type="SUPFAM" id="SSF88659">
    <property type="entry name" value="Sigma3 and sigma4 domains of RNA polymerase sigma factors"/>
    <property type="match status" value="1"/>
</dbReference>
<evidence type="ECO:0000256" key="1">
    <source>
        <dbReference type="ARBA" id="ARBA00010641"/>
    </source>
</evidence>
<dbReference type="Gene3D" id="1.10.1740.10">
    <property type="match status" value="1"/>
</dbReference>
<dbReference type="GO" id="GO:0006352">
    <property type="term" value="P:DNA-templated transcription initiation"/>
    <property type="evidence" value="ECO:0007669"/>
    <property type="project" value="InterPro"/>
</dbReference>
<dbReference type="SUPFAM" id="SSF88946">
    <property type="entry name" value="Sigma2 domain of RNA polymerase sigma factors"/>
    <property type="match status" value="1"/>
</dbReference>
<keyword evidence="9" id="KW-1185">Reference proteome</keyword>
<dbReference type="AlphaFoldDB" id="A0A8K2A936"/>
<dbReference type="InterPro" id="IPR013325">
    <property type="entry name" value="RNA_pol_sigma_r2"/>
</dbReference>
<comment type="similarity">
    <text evidence="1">Belongs to the sigma-70 factor family. ECF subfamily.</text>
</comment>
<dbReference type="PANTHER" id="PTHR43133">
    <property type="entry name" value="RNA POLYMERASE ECF-TYPE SIGMA FACTO"/>
    <property type="match status" value="1"/>
</dbReference>
<dbReference type="PANTHER" id="PTHR43133:SF62">
    <property type="entry name" value="RNA POLYMERASE SIGMA FACTOR SIGZ"/>
    <property type="match status" value="1"/>
</dbReference>
<evidence type="ECO:0000313" key="9">
    <source>
        <dbReference type="Proteomes" id="UP000607397"/>
    </source>
</evidence>
<evidence type="ECO:0000259" key="7">
    <source>
        <dbReference type="Pfam" id="PF04545"/>
    </source>
</evidence>